<comment type="caution">
    <text evidence="2">The sequence shown here is derived from an EMBL/GenBank/DDBJ whole genome shotgun (WGS) entry which is preliminary data.</text>
</comment>
<evidence type="ECO:0000256" key="1">
    <source>
        <dbReference type="SAM" id="SignalP"/>
    </source>
</evidence>
<protein>
    <submittedName>
        <fullName evidence="2">Uncharacterized protein</fullName>
    </submittedName>
</protein>
<dbReference type="AlphaFoldDB" id="A0AA39GIU9"/>
<evidence type="ECO:0000313" key="3">
    <source>
        <dbReference type="Proteomes" id="UP001175261"/>
    </source>
</evidence>
<proteinExistence type="predicted"/>
<feature type="chain" id="PRO_5041244931" evidence="1">
    <location>
        <begin position="21"/>
        <end position="142"/>
    </location>
</feature>
<reference evidence="2" key="1">
    <citation type="submission" date="2022-10" db="EMBL/GenBank/DDBJ databases">
        <title>Determination and structural analysis of whole genome sequence of Sarocladium strictum F4-1.</title>
        <authorList>
            <person name="Hu L."/>
            <person name="Jiang Y."/>
        </authorList>
    </citation>
    <scope>NUCLEOTIDE SEQUENCE</scope>
    <source>
        <strain evidence="2">F4-1</strain>
    </source>
</reference>
<dbReference type="EMBL" id="JAPDFR010000003">
    <property type="protein sequence ID" value="KAK0388177.1"/>
    <property type="molecule type" value="Genomic_DNA"/>
</dbReference>
<dbReference type="Proteomes" id="UP001175261">
    <property type="component" value="Unassembled WGS sequence"/>
</dbReference>
<accession>A0AA39GIU9</accession>
<evidence type="ECO:0000313" key="2">
    <source>
        <dbReference type="EMBL" id="KAK0388177.1"/>
    </source>
</evidence>
<name>A0AA39GIU9_SARSR</name>
<keyword evidence="1" id="KW-0732">Signal</keyword>
<organism evidence="2 3">
    <name type="scientific">Sarocladium strictum</name>
    <name type="common">Black bundle disease fungus</name>
    <name type="synonym">Acremonium strictum</name>
    <dbReference type="NCBI Taxonomy" id="5046"/>
    <lineage>
        <taxon>Eukaryota</taxon>
        <taxon>Fungi</taxon>
        <taxon>Dikarya</taxon>
        <taxon>Ascomycota</taxon>
        <taxon>Pezizomycotina</taxon>
        <taxon>Sordariomycetes</taxon>
        <taxon>Hypocreomycetidae</taxon>
        <taxon>Hypocreales</taxon>
        <taxon>Sarocladiaceae</taxon>
        <taxon>Sarocladium</taxon>
    </lineage>
</organism>
<keyword evidence="3" id="KW-1185">Reference proteome</keyword>
<sequence length="142" mass="14960">MKVFAILSLAAMAMAGAVEMRDGCHGNNCNRAVTGTGGHLLPSATRKADCSSFQATTVTPAPVTTTVTVTVDPDEPAKFKRNVQPLEQRAEKAIPTYIKNCASPEDYAAACSCWGITATTLTAPTPTKTVTSTVTEDYCEDL</sequence>
<feature type="signal peptide" evidence="1">
    <location>
        <begin position="1"/>
        <end position="20"/>
    </location>
</feature>
<gene>
    <name evidence="2" type="ORF">NLU13_4422</name>
</gene>